<feature type="compositionally biased region" description="Low complexity" evidence="1">
    <location>
        <begin position="154"/>
        <end position="164"/>
    </location>
</feature>
<evidence type="ECO:0000256" key="1">
    <source>
        <dbReference type="SAM" id="MobiDB-lite"/>
    </source>
</evidence>
<evidence type="ECO:0000313" key="3">
    <source>
        <dbReference type="Proteomes" id="UP000198906"/>
    </source>
</evidence>
<accession>A0A1C6RBQ8</accession>
<keyword evidence="3" id="KW-1185">Reference proteome</keyword>
<protein>
    <submittedName>
        <fullName evidence="2">Uncharacterized protein</fullName>
    </submittedName>
</protein>
<reference evidence="3" key="1">
    <citation type="submission" date="2016-06" db="EMBL/GenBank/DDBJ databases">
        <authorList>
            <person name="Varghese N."/>
        </authorList>
    </citation>
    <scope>NUCLEOTIDE SEQUENCE [LARGE SCALE GENOMIC DNA]</scope>
    <source>
        <strain evidence="3">DSM 46123</strain>
    </source>
</reference>
<feature type="region of interest" description="Disordered" evidence="1">
    <location>
        <begin position="95"/>
        <end position="164"/>
    </location>
</feature>
<proteinExistence type="predicted"/>
<organism evidence="2 3">
    <name type="scientific">Micromonospora inyonensis</name>
    <dbReference type="NCBI Taxonomy" id="47866"/>
    <lineage>
        <taxon>Bacteria</taxon>
        <taxon>Bacillati</taxon>
        <taxon>Actinomycetota</taxon>
        <taxon>Actinomycetes</taxon>
        <taxon>Micromonosporales</taxon>
        <taxon>Micromonosporaceae</taxon>
        <taxon>Micromonospora</taxon>
    </lineage>
</organism>
<dbReference type="Proteomes" id="UP000198906">
    <property type="component" value="Unassembled WGS sequence"/>
</dbReference>
<feature type="compositionally biased region" description="Gly residues" evidence="1">
    <location>
        <begin position="104"/>
        <end position="118"/>
    </location>
</feature>
<evidence type="ECO:0000313" key="2">
    <source>
        <dbReference type="EMBL" id="SCL14573.1"/>
    </source>
</evidence>
<gene>
    <name evidence="2" type="ORF">GA0074694_0824</name>
</gene>
<feature type="compositionally biased region" description="Basic and acidic residues" evidence="1">
    <location>
        <begin position="119"/>
        <end position="134"/>
    </location>
</feature>
<dbReference type="STRING" id="47866.GA0074694_0824"/>
<sequence length="164" mass="15876">MKSGTRIGLAVGLGYVLGRRRRLRTALTLAAAVAAGRMSRDPAGLRKLGEVAKGAPHLHNLGRLGGPLVGAGRAAATAAVGSGIDAVSGKLRDRAEALRRKTGGDGGEGGSGGAGGDGGGERDSGDGAGRRDAASEGARAGGNGGRGSDDDDGPSGNAAGQRGW</sequence>
<name>A0A1C6RBQ8_9ACTN</name>
<dbReference type="EMBL" id="FMHU01000001">
    <property type="protein sequence ID" value="SCL14573.1"/>
    <property type="molecule type" value="Genomic_DNA"/>
</dbReference>
<dbReference type="RefSeq" id="WP_091452611.1">
    <property type="nucleotide sequence ID" value="NZ_FMHU01000001.1"/>
</dbReference>
<dbReference type="AlphaFoldDB" id="A0A1C6RBQ8"/>